<keyword evidence="2" id="KW-1185">Reference proteome</keyword>
<dbReference type="PANTHER" id="PTHR33361">
    <property type="entry name" value="GLR0591 PROTEIN"/>
    <property type="match status" value="1"/>
</dbReference>
<dbReference type="EMBL" id="CP059851">
    <property type="protein sequence ID" value="QMW23793.1"/>
    <property type="molecule type" value="Genomic_DNA"/>
</dbReference>
<dbReference type="RefSeq" id="WP_182297616.1">
    <property type="nucleotide sequence ID" value="NZ_CP059851.1"/>
</dbReference>
<dbReference type="Proteomes" id="UP000515292">
    <property type="component" value="Chromosome"/>
</dbReference>
<dbReference type="PANTHER" id="PTHR33361:SF2">
    <property type="entry name" value="DUF885 DOMAIN-CONTAINING PROTEIN"/>
    <property type="match status" value="1"/>
</dbReference>
<reference evidence="1 2" key="1">
    <citation type="submission" date="2020-07" db="EMBL/GenBank/DDBJ databases">
        <title>Complete genome sequence for Sandaracinobacter sp. M6.</title>
        <authorList>
            <person name="Tang Y."/>
            <person name="Liu Q."/>
            <person name="Guo Z."/>
            <person name="Lei P."/>
            <person name="Huang B."/>
        </authorList>
    </citation>
    <scope>NUCLEOTIDE SEQUENCE [LARGE SCALE GENOMIC DNA]</scope>
    <source>
        <strain evidence="1 2">M6</strain>
    </source>
</reference>
<accession>A0A7G5IKA1</accession>
<protein>
    <submittedName>
        <fullName evidence="1">DUF885 family protein</fullName>
    </submittedName>
</protein>
<gene>
    <name evidence="1" type="ORF">H3309_04750</name>
</gene>
<dbReference type="Pfam" id="PF05960">
    <property type="entry name" value="DUF885"/>
    <property type="match status" value="1"/>
</dbReference>
<dbReference type="KEGG" id="sand:H3309_04750"/>
<dbReference type="InterPro" id="IPR010281">
    <property type="entry name" value="DUF885"/>
</dbReference>
<name>A0A7G5IKA1_9SPHN</name>
<organism evidence="1 2">
    <name type="scientific">Sandaracinobacteroides saxicola</name>
    <dbReference type="NCBI Taxonomy" id="2759707"/>
    <lineage>
        <taxon>Bacteria</taxon>
        <taxon>Pseudomonadati</taxon>
        <taxon>Pseudomonadota</taxon>
        <taxon>Alphaproteobacteria</taxon>
        <taxon>Sphingomonadales</taxon>
        <taxon>Sphingosinicellaceae</taxon>
        <taxon>Sandaracinobacteroides</taxon>
    </lineage>
</organism>
<proteinExistence type="predicted"/>
<dbReference type="AlphaFoldDB" id="A0A7G5IKA1"/>
<evidence type="ECO:0000313" key="2">
    <source>
        <dbReference type="Proteomes" id="UP000515292"/>
    </source>
</evidence>
<evidence type="ECO:0000313" key="1">
    <source>
        <dbReference type="EMBL" id="QMW23793.1"/>
    </source>
</evidence>
<sequence>MTEMSPDPVGLALRLIDDVRNASAERVLDIRMTARAWSLEPARDYRRENSFFPETEIRSETLRYACDVAGQAFAYRLGEFAIADRRARMRDRLGDKFNLRDFHEAVHGVS</sequence>